<name>A0A5J6G4I5_STRKN</name>
<accession>A0A5J6G4I5</accession>
<evidence type="ECO:0000313" key="1">
    <source>
        <dbReference type="EMBL" id="QEU89843.1"/>
    </source>
</evidence>
<evidence type="ECO:0000313" key="2">
    <source>
        <dbReference type="Proteomes" id="UP000325529"/>
    </source>
</evidence>
<organism evidence="1 2">
    <name type="scientific">Streptomyces kanamyceticus</name>
    <dbReference type="NCBI Taxonomy" id="1967"/>
    <lineage>
        <taxon>Bacteria</taxon>
        <taxon>Bacillati</taxon>
        <taxon>Actinomycetota</taxon>
        <taxon>Actinomycetes</taxon>
        <taxon>Kitasatosporales</taxon>
        <taxon>Streptomycetaceae</taxon>
        <taxon>Streptomyces</taxon>
    </lineage>
</organism>
<gene>
    <name evidence="1" type="ORF">CP970_01800</name>
</gene>
<dbReference type="EMBL" id="CP023699">
    <property type="protein sequence ID" value="QEU89843.1"/>
    <property type="molecule type" value="Genomic_DNA"/>
</dbReference>
<proteinExistence type="predicted"/>
<reference evidence="1 2" key="1">
    <citation type="submission" date="2017-09" db="EMBL/GenBank/DDBJ databases">
        <authorList>
            <person name="Lee N."/>
            <person name="Cho B.-K."/>
        </authorList>
    </citation>
    <scope>NUCLEOTIDE SEQUENCE [LARGE SCALE GENOMIC DNA]</scope>
    <source>
        <strain evidence="1 2">ATCC 12853</strain>
    </source>
</reference>
<dbReference type="Proteomes" id="UP000325529">
    <property type="component" value="Chromosome"/>
</dbReference>
<protein>
    <submittedName>
        <fullName evidence="1">Uncharacterized protein</fullName>
    </submittedName>
</protein>
<keyword evidence="2" id="KW-1185">Reference proteome</keyword>
<dbReference type="KEGG" id="ska:CP970_01800"/>
<dbReference type="AlphaFoldDB" id="A0A5J6G4I5"/>
<sequence>MEIKRISVAAGIGIAVGLAGVSGAYADSNDNRSDGQINCAAGPLASAAAQSSCTKDNHFTQLIDREHATSHDLIDYGTVLAPIGVSGP</sequence>